<dbReference type="AlphaFoldDB" id="A0A1E8CIP9"/>
<feature type="compositionally biased region" description="Basic and acidic residues" evidence="1">
    <location>
        <begin position="111"/>
        <end position="123"/>
    </location>
</feature>
<keyword evidence="3" id="KW-1185">Reference proteome</keyword>
<dbReference type="RefSeq" id="WP_070115993.1">
    <property type="nucleotide sequence ID" value="NZ_MASR01000001.1"/>
</dbReference>
<evidence type="ECO:0000313" key="2">
    <source>
        <dbReference type="EMBL" id="OFE12370.1"/>
    </source>
</evidence>
<name>A0A1E8CIP9_9GAMM</name>
<feature type="region of interest" description="Disordered" evidence="1">
    <location>
        <begin position="111"/>
        <end position="140"/>
    </location>
</feature>
<protein>
    <submittedName>
        <fullName evidence="2">Uncharacterized protein</fullName>
    </submittedName>
</protein>
<dbReference type="OrthoDB" id="7061897at2"/>
<gene>
    <name evidence="2" type="ORF">PHACT_03820</name>
</gene>
<accession>A0A1E8CIP9</accession>
<organism evidence="2 3">
    <name type="scientific">Pseudohongiella acticola</name>
    <dbReference type="NCBI Taxonomy" id="1524254"/>
    <lineage>
        <taxon>Bacteria</taxon>
        <taxon>Pseudomonadati</taxon>
        <taxon>Pseudomonadota</taxon>
        <taxon>Gammaproteobacteria</taxon>
        <taxon>Pseudomonadales</taxon>
        <taxon>Pseudohongiellaceae</taxon>
        <taxon>Pseudohongiella</taxon>
    </lineage>
</organism>
<proteinExistence type="predicted"/>
<comment type="caution">
    <text evidence="2">The sequence shown here is derived from an EMBL/GenBank/DDBJ whole genome shotgun (WGS) entry which is preliminary data.</text>
</comment>
<feature type="compositionally biased region" description="Polar residues" evidence="1">
    <location>
        <begin position="74"/>
        <end position="91"/>
    </location>
</feature>
<evidence type="ECO:0000256" key="1">
    <source>
        <dbReference type="SAM" id="MobiDB-lite"/>
    </source>
</evidence>
<dbReference type="Proteomes" id="UP000175669">
    <property type="component" value="Unassembled WGS sequence"/>
</dbReference>
<reference evidence="3" key="1">
    <citation type="submission" date="2016-07" db="EMBL/GenBank/DDBJ databases">
        <authorList>
            <person name="Florea S."/>
            <person name="Webb J.S."/>
            <person name="Jaromczyk J."/>
            <person name="Schardl C.L."/>
        </authorList>
    </citation>
    <scope>NUCLEOTIDE SEQUENCE [LARGE SCALE GENOMIC DNA]</scope>
    <source>
        <strain evidence="3">KCTC 42131</strain>
    </source>
</reference>
<evidence type="ECO:0000313" key="3">
    <source>
        <dbReference type="Proteomes" id="UP000175669"/>
    </source>
</evidence>
<feature type="region of interest" description="Disordered" evidence="1">
    <location>
        <begin position="56"/>
        <end position="95"/>
    </location>
</feature>
<dbReference type="STRING" id="1524254.PHACT_03820"/>
<dbReference type="EMBL" id="MASR01000001">
    <property type="protein sequence ID" value="OFE12370.1"/>
    <property type="molecule type" value="Genomic_DNA"/>
</dbReference>
<sequence length="308" mass="33585">MATENHRQTLLREMGVQSWFARGQLPGAGPSHEIALVTQAPVVPTFGDAARQVLSDDHARGPGQPVPDPRQRSLPENAQPKSAQPKSTQPASVEHGPASLKAVLGQELAKAPERQPVDVHKQADTQTHTGQDGAAPPSVEDDQTLDFAFSWFNVGKRLSVLAMLPAGADCLTTDTGQMLQRILVALNPALKDAVAQEHTFHWPFPGDLGLPVGQRAARQAVDGFVARRLREQPSAMLLILADETPPFLYRDTRAGEDEQAGSLLVHPQFGFAMLRTHSLHAMQTNADLKRSAWQAMQLVRDRLKRGEE</sequence>